<dbReference type="FunFam" id="1.25.10.10:FF:000028">
    <property type="entry name" value="Transportin-1 isoform 1"/>
    <property type="match status" value="1"/>
</dbReference>
<organism evidence="11">
    <name type="scientific">Fonticula alba</name>
    <name type="common">Slime mold</name>
    <dbReference type="NCBI Taxonomy" id="691883"/>
    <lineage>
        <taxon>Eukaryota</taxon>
        <taxon>Rotosphaerida</taxon>
        <taxon>Fonticulaceae</taxon>
        <taxon>Fonticula</taxon>
    </lineage>
</organism>
<dbReference type="GeneID" id="20525334"/>
<dbReference type="GO" id="GO:0005737">
    <property type="term" value="C:cytoplasm"/>
    <property type="evidence" value="ECO:0007669"/>
    <property type="project" value="UniProtKB-SubCell"/>
</dbReference>
<keyword evidence="7" id="KW-0539">Nucleus</keyword>
<feature type="region of interest" description="Disordered" evidence="9">
    <location>
        <begin position="287"/>
        <end position="333"/>
    </location>
</feature>
<dbReference type="Proteomes" id="UP000030693">
    <property type="component" value="Unassembled WGS sequence"/>
</dbReference>
<evidence type="ECO:0000313" key="11">
    <source>
        <dbReference type="EMBL" id="KCV73063.1"/>
    </source>
</evidence>
<dbReference type="eggNOG" id="KOG2023">
    <property type="taxonomic scope" value="Eukaryota"/>
</dbReference>
<dbReference type="EMBL" id="KB932201">
    <property type="protein sequence ID" value="KCV73063.1"/>
    <property type="molecule type" value="Genomic_DNA"/>
</dbReference>
<dbReference type="InterPro" id="IPR016024">
    <property type="entry name" value="ARM-type_fold"/>
</dbReference>
<dbReference type="Gene3D" id="1.25.10.10">
    <property type="entry name" value="Leucine-rich Repeat Variant"/>
    <property type="match status" value="1"/>
</dbReference>
<dbReference type="InterPro" id="IPR011989">
    <property type="entry name" value="ARM-like"/>
</dbReference>
<keyword evidence="3" id="KW-0813">Transport</keyword>
<dbReference type="GO" id="GO:0031981">
    <property type="term" value="C:nuclear lumen"/>
    <property type="evidence" value="ECO:0007669"/>
    <property type="project" value="UniProtKB-ARBA"/>
</dbReference>
<dbReference type="GO" id="GO:0031267">
    <property type="term" value="F:small GTPase binding"/>
    <property type="evidence" value="ECO:0007669"/>
    <property type="project" value="InterPro"/>
</dbReference>
<keyword evidence="12" id="KW-1185">Reference proteome</keyword>
<dbReference type="InterPro" id="IPR001494">
    <property type="entry name" value="Importin-beta_N"/>
</dbReference>
<evidence type="ECO:0000256" key="2">
    <source>
        <dbReference type="ARBA" id="ARBA00004496"/>
    </source>
</evidence>
<evidence type="ECO:0000256" key="6">
    <source>
        <dbReference type="ARBA" id="ARBA00022927"/>
    </source>
</evidence>
<dbReference type="Pfam" id="PF12755">
    <property type="entry name" value="Vac14_Fab1_bd"/>
    <property type="match status" value="1"/>
</dbReference>
<evidence type="ECO:0000256" key="7">
    <source>
        <dbReference type="ARBA" id="ARBA00023242"/>
    </source>
</evidence>
<keyword evidence="6" id="KW-0653">Protein transport</keyword>
<dbReference type="SUPFAM" id="SSF48371">
    <property type="entry name" value="ARM repeat"/>
    <property type="match status" value="1"/>
</dbReference>
<reference evidence="11" key="1">
    <citation type="submission" date="2013-04" db="EMBL/GenBank/DDBJ databases">
        <title>The Genome Sequence of Fonticula alba ATCC 38817.</title>
        <authorList>
            <consortium name="The Broad Institute Genomics Platform"/>
            <person name="Russ C."/>
            <person name="Cuomo C."/>
            <person name="Burger G."/>
            <person name="Gray M.W."/>
            <person name="Holland P.W.H."/>
            <person name="King N."/>
            <person name="Lang F.B.F."/>
            <person name="Roger A.J."/>
            <person name="Ruiz-Trillo I."/>
            <person name="Brown M."/>
            <person name="Walker B."/>
            <person name="Young S."/>
            <person name="Zeng Q."/>
            <person name="Gargeya S."/>
            <person name="Fitzgerald M."/>
            <person name="Haas B."/>
            <person name="Abouelleil A."/>
            <person name="Allen A.W."/>
            <person name="Alvarado L."/>
            <person name="Arachchi H.M."/>
            <person name="Berlin A.M."/>
            <person name="Chapman S.B."/>
            <person name="Gainer-Dewar J."/>
            <person name="Goldberg J."/>
            <person name="Griggs A."/>
            <person name="Gujja S."/>
            <person name="Hansen M."/>
            <person name="Howarth C."/>
            <person name="Imamovic A."/>
            <person name="Ireland A."/>
            <person name="Larimer J."/>
            <person name="McCowan C."/>
            <person name="Murphy C."/>
            <person name="Pearson M."/>
            <person name="Poon T.W."/>
            <person name="Priest M."/>
            <person name="Roberts A."/>
            <person name="Saif S."/>
            <person name="Shea T."/>
            <person name="Sisk P."/>
            <person name="Sykes S."/>
            <person name="Wortman J."/>
            <person name="Nusbaum C."/>
            <person name="Birren B."/>
        </authorList>
    </citation>
    <scope>NUCLEOTIDE SEQUENCE [LARGE SCALE GENOMIC DNA]</scope>
    <source>
        <strain evidence="11">ATCC 38817</strain>
    </source>
</reference>
<keyword evidence="4" id="KW-0963">Cytoplasm</keyword>
<sequence length="855" mass="94546">MTLMYLFTDPSVEDPGLRAIAGLLLKNLIRSKYNTFHPTAKVYIKLQCLRLVGDKEPLVRSTVATIISTLLSIGSIHDWPELLPYLVNMLQTQDMLILEGVFATLLMICEDSAADLTDQSLETLIPAFVMFSSHPVAKIRGVAISCVNQFILLQPAILAQHMDVFVTSLSNTATDSDSFVRKHVCEALVYIFEVSPASLLPFIDKILEYMLLSITDRDEPVALQACEFWLLVFQHTSDLYSVVVPFIKRLLPILVQNVIYAEGSYGIIEDASVPDRPEELRPRFHRRRLQTSGAGSESFVEEYEDEDFDGDDFDESADYAGYDDDDDDEDDGEVQNWNLRRYSATLLEKIISQFSAEIGPAVLSTLEPYLGSDEWKPREAGILVLGVASKHVFPGFPQAIGAFEFLLENLRHPHPLVRETACWSVSRFAAWFHSAPEFEPYMPRVLSAILGSMHDNTKRVQGAACCAFTLISESIGLAMVAYLHSVLPPLIKAFSLFQQNNLLLMYDTLATLVQNVGSAICEESLLSILMPPLLQRWDATPDDSTDIFSLFECLSTLANTLRENFLPYSGVCFNRAVRIIVNTINAEIAYDNNPNLPEPDKSFIVVSFDLLSGIAEGLKGAIEPLVASCPTPLIELIKHCIRDDSEEVRQSAFGLLGDLTVASPAHIGPDNVSLIMPDLVGNLDRDSVSVCNNACWALGEMTKDFSGPIRPFVMEVLPRLMKILSSVTVPSSLRENAAITLGRLGHSCPGELASLLPHFLADWCSVAIAMPLDAMLESAFTGLSCAIAENPPAEQALFSMLCDVVANWRSMSGPFAAGLRQFFNGYSLRAGDRWPVMVGQLSEPTRAQLTELLRH</sequence>
<dbReference type="GO" id="GO:0006606">
    <property type="term" value="P:protein import into nucleus"/>
    <property type="evidence" value="ECO:0007669"/>
    <property type="project" value="InterPro"/>
</dbReference>
<evidence type="ECO:0000256" key="4">
    <source>
        <dbReference type="ARBA" id="ARBA00022490"/>
    </source>
</evidence>
<feature type="compositionally biased region" description="Acidic residues" evidence="9">
    <location>
        <begin position="299"/>
        <end position="333"/>
    </location>
</feature>
<name>A0A058ZGK4_FONAL</name>
<evidence type="ECO:0000256" key="9">
    <source>
        <dbReference type="SAM" id="MobiDB-lite"/>
    </source>
</evidence>
<evidence type="ECO:0000256" key="8">
    <source>
        <dbReference type="ARBA" id="ARBA00038423"/>
    </source>
</evidence>
<dbReference type="InterPro" id="IPR000357">
    <property type="entry name" value="HEAT"/>
</dbReference>
<evidence type="ECO:0000256" key="1">
    <source>
        <dbReference type="ARBA" id="ARBA00004123"/>
    </source>
</evidence>
<dbReference type="InterPro" id="IPR040122">
    <property type="entry name" value="Importin_beta"/>
</dbReference>
<evidence type="ECO:0000256" key="5">
    <source>
        <dbReference type="ARBA" id="ARBA00022737"/>
    </source>
</evidence>
<evidence type="ECO:0000313" key="12">
    <source>
        <dbReference type="Proteomes" id="UP000030693"/>
    </source>
</evidence>
<protein>
    <recommendedName>
        <fullName evidence="10">Importin N-terminal domain-containing protein</fullName>
    </recommendedName>
</protein>
<gene>
    <name evidence="11" type="ORF">H696_00609</name>
</gene>
<dbReference type="PANTHER" id="PTHR10527">
    <property type="entry name" value="IMPORTIN BETA"/>
    <property type="match status" value="1"/>
</dbReference>
<dbReference type="OMA" id="AQEGAMS"/>
<comment type="subcellular location">
    <subcellularLocation>
        <location evidence="2">Cytoplasm</location>
    </subcellularLocation>
    <subcellularLocation>
        <location evidence="1">Nucleus</location>
    </subcellularLocation>
</comment>
<accession>A0A058ZGK4</accession>
<dbReference type="Pfam" id="PF03810">
    <property type="entry name" value="IBN_N"/>
    <property type="match status" value="1"/>
</dbReference>
<evidence type="ECO:0000259" key="10">
    <source>
        <dbReference type="Pfam" id="PF03810"/>
    </source>
</evidence>
<keyword evidence="5" id="KW-0677">Repeat</keyword>
<evidence type="ECO:0000256" key="3">
    <source>
        <dbReference type="ARBA" id="ARBA00022448"/>
    </source>
</evidence>
<dbReference type="STRING" id="691883.A0A058ZGK4"/>
<feature type="domain" description="Importin N-terminal" evidence="10">
    <location>
        <begin position="3"/>
        <end position="53"/>
    </location>
</feature>
<dbReference type="Pfam" id="PF02985">
    <property type="entry name" value="HEAT"/>
    <property type="match status" value="1"/>
</dbReference>
<dbReference type="RefSeq" id="XP_009492764.1">
    <property type="nucleotide sequence ID" value="XM_009494489.1"/>
</dbReference>
<dbReference type="AlphaFoldDB" id="A0A058ZGK4"/>
<dbReference type="OrthoDB" id="951172at2759"/>
<proteinExistence type="inferred from homology"/>
<comment type="similarity">
    <text evidence="8">Belongs to the importin beta family. Importin beta-2 subfamily.</text>
</comment>